<comment type="function">
    <text evidence="5">Catalyzes the phosphorylation of the 3'-hydroxyl group of dephosphocoenzyme A to form coenzyme A.</text>
</comment>
<dbReference type="AlphaFoldDB" id="A0A3S2UU43"/>
<dbReference type="CDD" id="cd02022">
    <property type="entry name" value="DPCK"/>
    <property type="match status" value="1"/>
</dbReference>
<evidence type="ECO:0000256" key="2">
    <source>
        <dbReference type="ARBA" id="ARBA00022741"/>
    </source>
</evidence>
<dbReference type="HAMAP" id="MF_00376">
    <property type="entry name" value="Dephospho_CoA_kinase"/>
    <property type="match status" value="1"/>
</dbReference>
<name>A0A3S2UU43_9SPHN</name>
<comment type="caution">
    <text evidence="7">The sequence shown here is derived from an EMBL/GenBank/DDBJ whole genome shotgun (WGS) entry which is preliminary data.</text>
</comment>
<comment type="pathway">
    <text evidence="5">Cofactor biosynthesis; coenzyme A biosynthesis; CoA from (R)-pantothenate: step 5/5.</text>
</comment>
<dbReference type="GO" id="GO:0015937">
    <property type="term" value="P:coenzyme A biosynthetic process"/>
    <property type="evidence" value="ECO:0007669"/>
    <property type="project" value="UniProtKB-UniRule"/>
</dbReference>
<organism evidence="7 8">
    <name type="scientific">Novosphingobium umbonatum</name>
    <dbReference type="NCBI Taxonomy" id="1908524"/>
    <lineage>
        <taxon>Bacteria</taxon>
        <taxon>Pseudomonadati</taxon>
        <taxon>Pseudomonadota</taxon>
        <taxon>Alphaproteobacteria</taxon>
        <taxon>Sphingomonadales</taxon>
        <taxon>Sphingomonadaceae</taxon>
        <taxon>Novosphingobium</taxon>
    </lineage>
</organism>
<dbReference type="Proteomes" id="UP000282837">
    <property type="component" value="Unassembled WGS sequence"/>
</dbReference>
<reference evidence="7 8" key="1">
    <citation type="submission" date="2019-01" db="EMBL/GenBank/DDBJ databases">
        <authorList>
            <person name="Chen W.-M."/>
        </authorList>
    </citation>
    <scope>NUCLEOTIDE SEQUENCE [LARGE SCALE GENOMIC DNA]</scope>
    <source>
        <strain evidence="7 8">FSY-9</strain>
    </source>
</reference>
<dbReference type="Pfam" id="PF01121">
    <property type="entry name" value="CoaE"/>
    <property type="match status" value="1"/>
</dbReference>
<evidence type="ECO:0000313" key="8">
    <source>
        <dbReference type="Proteomes" id="UP000282837"/>
    </source>
</evidence>
<dbReference type="GO" id="GO:0005737">
    <property type="term" value="C:cytoplasm"/>
    <property type="evidence" value="ECO:0007669"/>
    <property type="project" value="UniProtKB-SubCell"/>
</dbReference>
<dbReference type="GO" id="GO:0005524">
    <property type="term" value="F:ATP binding"/>
    <property type="evidence" value="ECO:0007669"/>
    <property type="project" value="UniProtKB-UniRule"/>
</dbReference>
<comment type="catalytic activity">
    <reaction evidence="5">
        <text>3'-dephospho-CoA + ATP = ADP + CoA + H(+)</text>
        <dbReference type="Rhea" id="RHEA:18245"/>
        <dbReference type="ChEBI" id="CHEBI:15378"/>
        <dbReference type="ChEBI" id="CHEBI:30616"/>
        <dbReference type="ChEBI" id="CHEBI:57287"/>
        <dbReference type="ChEBI" id="CHEBI:57328"/>
        <dbReference type="ChEBI" id="CHEBI:456216"/>
        <dbReference type="EC" id="2.7.1.24"/>
    </reaction>
</comment>
<evidence type="ECO:0000313" key="7">
    <source>
        <dbReference type="EMBL" id="RVU05026.1"/>
    </source>
</evidence>
<evidence type="ECO:0000256" key="1">
    <source>
        <dbReference type="ARBA" id="ARBA00009018"/>
    </source>
</evidence>
<keyword evidence="8" id="KW-1185">Reference proteome</keyword>
<comment type="similarity">
    <text evidence="1 5">Belongs to the CoaE family.</text>
</comment>
<keyword evidence="5 7" id="KW-0808">Transferase</keyword>
<keyword evidence="5 7" id="KW-0418">Kinase</keyword>
<evidence type="ECO:0000256" key="4">
    <source>
        <dbReference type="ARBA" id="ARBA00022993"/>
    </source>
</evidence>
<accession>A0A3S2UU43</accession>
<keyword evidence="2 5" id="KW-0547">Nucleotide-binding</keyword>
<sequence>MARPYILGLTGSIGMGKSAVAAMFAEAGVPVFDADATVRALQGPNGVLLPAIESAFPGTTGAQGVDRAALGAAVFGHPEALARLEAIMHPAVAAERQRFLATHADAPLVVLDIPLLFEKTGRAGMDGVAVVSAPESVQRARVLARAGMSEEKFAAIRALQWSDRQKREAADYLIDTNCALDATKASVLKLIARLGGAGEGGKGKDE</sequence>
<keyword evidence="4 5" id="KW-0173">Coenzyme A biosynthesis</keyword>
<evidence type="ECO:0000256" key="6">
    <source>
        <dbReference type="NCBIfam" id="TIGR00152"/>
    </source>
</evidence>
<dbReference type="Gene3D" id="3.40.50.300">
    <property type="entry name" value="P-loop containing nucleotide triphosphate hydrolases"/>
    <property type="match status" value="1"/>
</dbReference>
<evidence type="ECO:0000256" key="5">
    <source>
        <dbReference type="HAMAP-Rule" id="MF_00376"/>
    </source>
</evidence>
<keyword evidence="3 5" id="KW-0067">ATP-binding</keyword>
<dbReference type="UniPathway" id="UPA00241">
    <property type="reaction ID" value="UER00356"/>
</dbReference>
<dbReference type="RefSeq" id="WP_127708957.1">
    <property type="nucleotide sequence ID" value="NZ_SACO01000006.1"/>
</dbReference>
<dbReference type="PROSITE" id="PS51219">
    <property type="entry name" value="DPCK"/>
    <property type="match status" value="1"/>
</dbReference>
<dbReference type="OrthoDB" id="9812943at2"/>
<dbReference type="EMBL" id="SACO01000006">
    <property type="protein sequence ID" value="RVU05026.1"/>
    <property type="molecule type" value="Genomic_DNA"/>
</dbReference>
<evidence type="ECO:0000256" key="3">
    <source>
        <dbReference type="ARBA" id="ARBA00022840"/>
    </source>
</evidence>
<protein>
    <recommendedName>
        <fullName evidence="5 6">Dephospho-CoA kinase</fullName>
        <ecNumber evidence="5 6">2.7.1.24</ecNumber>
    </recommendedName>
    <alternativeName>
        <fullName evidence="5">Dephosphocoenzyme A kinase</fullName>
    </alternativeName>
</protein>
<feature type="binding site" evidence="5">
    <location>
        <begin position="14"/>
        <end position="19"/>
    </location>
    <ligand>
        <name>ATP</name>
        <dbReference type="ChEBI" id="CHEBI:30616"/>
    </ligand>
</feature>
<dbReference type="InterPro" id="IPR001977">
    <property type="entry name" value="Depp_CoAkinase"/>
</dbReference>
<dbReference type="PANTHER" id="PTHR10695:SF46">
    <property type="entry name" value="BIFUNCTIONAL COENZYME A SYNTHASE-RELATED"/>
    <property type="match status" value="1"/>
</dbReference>
<dbReference type="PANTHER" id="PTHR10695">
    <property type="entry name" value="DEPHOSPHO-COA KINASE-RELATED"/>
    <property type="match status" value="1"/>
</dbReference>
<comment type="subcellular location">
    <subcellularLocation>
        <location evidence="5">Cytoplasm</location>
    </subcellularLocation>
</comment>
<dbReference type="NCBIfam" id="TIGR00152">
    <property type="entry name" value="dephospho-CoA kinase"/>
    <property type="match status" value="1"/>
</dbReference>
<keyword evidence="5" id="KW-0963">Cytoplasm</keyword>
<dbReference type="EC" id="2.7.1.24" evidence="5 6"/>
<dbReference type="GO" id="GO:0004140">
    <property type="term" value="F:dephospho-CoA kinase activity"/>
    <property type="evidence" value="ECO:0007669"/>
    <property type="project" value="UniProtKB-UniRule"/>
</dbReference>
<proteinExistence type="inferred from homology"/>
<gene>
    <name evidence="5" type="primary">coaE</name>
    <name evidence="7" type="ORF">EOE18_09825</name>
</gene>
<dbReference type="InterPro" id="IPR027417">
    <property type="entry name" value="P-loop_NTPase"/>
</dbReference>
<dbReference type="SUPFAM" id="SSF52540">
    <property type="entry name" value="P-loop containing nucleoside triphosphate hydrolases"/>
    <property type="match status" value="1"/>
</dbReference>